<dbReference type="GO" id="GO:0003924">
    <property type="term" value="F:GTPase activity"/>
    <property type="evidence" value="ECO:0007669"/>
    <property type="project" value="InterPro"/>
</dbReference>
<comment type="caution">
    <text evidence="1">The sequence shown here is derived from an EMBL/GenBank/DDBJ whole genome shotgun (WGS) entry which is preliminary data.</text>
</comment>
<dbReference type="GO" id="GO:0005525">
    <property type="term" value="F:GTP binding"/>
    <property type="evidence" value="ECO:0007669"/>
    <property type="project" value="InterPro"/>
</dbReference>
<dbReference type="InterPro" id="IPR001806">
    <property type="entry name" value="Small_GTPase"/>
</dbReference>
<evidence type="ECO:0000313" key="1">
    <source>
        <dbReference type="EMBL" id="CAG8540824.1"/>
    </source>
</evidence>
<gene>
    <name evidence="1" type="ORF">RFULGI_LOCUS4215</name>
</gene>
<dbReference type="AlphaFoldDB" id="A0A9N9AQ17"/>
<name>A0A9N9AQ17_9GLOM</name>
<proteinExistence type="predicted"/>
<sequence>EHSRVITRKEAETYARKMQTLFIECSAKTRVGVKEAFDELVTKVALIH</sequence>
<accession>A0A9N9AQ17</accession>
<reference evidence="1" key="1">
    <citation type="submission" date="2021-06" db="EMBL/GenBank/DDBJ databases">
        <authorList>
            <person name="Kallberg Y."/>
            <person name="Tangrot J."/>
            <person name="Rosling A."/>
        </authorList>
    </citation>
    <scope>NUCLEOTIDE SEQUENCE</scope>
    <source>
        <strain evidence="1">IN212</strain>
    </source>
</reference>
<keyword evidence="2" id="KW-1185">Reference proteome</keyword>
<dbReference type="EMBL" id="CAJVPZ010004080">
    <property type="protein sequence ID" value="CAG8540824.1"/>
    <property type="molecule type" value="Genomic_DNA"/>
</dbReference>
<dbReference type="Pfam" id="PF00071">
    <property type="entry name" value="Ras"/>
    <property type="match status" value="1"/>
</dbReference>
<evidence type="ECO:0000313" key="2">
    <source>
        <dbReference type="Proteomes" id="UP000789396"/>
    </source>
</evidence>
<dbReference type="Gene3D" id="3.40.50.300">
    <property type="entry name" value="P-loop containing nucleotide triphosphate hydrolases"/>
    <property type="match status" value="1"/>
</dbReference>
<feature type="non-terminal residue" evidence="1">
    <location>
        <position position="1"/>
    </location>
</feature>
<dbReference type="Proteomes" id="UP000789396">
    <property type="component" value="Unassembled WGS sequence"/>
</dbReference>
<organism evidence="1 2">
    <name type="scientific">Racocetra fulgida</name>
    <dbReference type="NCBI Taxonomy" id="60492"/>
    <lineage>
        <taxon>Eukaryota</taxon>
        <taxon>Fungi</taxon>
        <taxon>Fungi incertae sedis</taxon>
        <taxon>Mucoromycota</taxon>
        <taxon>Glomeromycotina</taxon>
        <taxon>Glomeromycetes</taxon>
        <taxon>Diversisporales</taxon>
        <taxon>Gigasporaceae</taxon>
        <taxon>Racocetra</taxon>
    </lineage>
</organism>
<protein>
    <submittedName>
        <fullName evidence="1">3210_t:CDS:1</fullName>
    </submittedName>
</protein>
<dbReference type="SUPFAM" id="SSF52540">
    <property type="entry name" value="P-loop containing nucleoside triphosphate hydrolases"/>
    <property type="match status" value="1"/>
</dbReference>
<dbReference type="OrthoDB" id="9989112at2759"/>
<dbReference type="InterPro" id="IPR027417">
    <property type="entry name" value="P-loop_NTPase"/>
</dbReference>